<dbReference type="Proteomes" id="UP000321787">
    <property type="component" value="Unassembled WGS sequence"/>
</dbReference>
<protein>
    <submittedName>
        <fullName evidence="2">Uncharacterized protein</fullName>
    </submittedName>
</protein>
<dbReference type="EMBL" id="BJTZ01000081">
    <property type="protein sequence ID" value="GEK16167.1"/>
    <property type="molecule type" value="Genomic_DNA"/>
</dbReference>
<keyword evidence="1" id="KW-1133">Transmembrane helix</keyword>
<evidence type="ECO:0000313" key="2">
    <source>
        <dbReference type="EMBL" id="GEK16167.1"/>
    </source>
</evidence>
<feature type="transmembrane region" description="Helical" evidence="1">
    <location>
        <begin position="6"/>
        <end position="26"/>
    </location>
</feature>
<reference evidence="2 3" key="1">
    <citation type="submission" date="2019-07" db="EMBL/GenBank/DDBJ databases">
        <title>Whole genome shotgun sequence of Aliivibrio fischeri NBRC 101058.</title>
        <authorList>
            <person name="Hosoyama A."/>
            <person name="Uohara A."/>
            <person name="Ohji S."/>
            <person name="Ichikawa N."/>
        </authorList>
    </citation>
    <scope>NUCLEOTIDE SEQUENCE [LARGE SCALE GENOMIC DNA]</scope>
    <source>
        <strain evidence="2 3">NBRC 101058</strain>
    </source>
</reference>
<dbReference type="RefSeq" id="WP_146866938.1">
    <property type="nucleotide sequence ID" value="NZ_BJTZ01000081.1"/>
</dbReference>
<keyword evidence="1" id="KW-0472">Membrane</keyword>
<accession>A0A510UND7</accession>
<proteinExistence type="predicted"/>
<gene>
    <name evidence="2" type="ORF">AFI02nite_42030</name>
</gene>
<name>A0A510UND7_ALIFS</name>
<sequence>MSFDIVGMIMAAIGAIAACIAAVPVIKTWLPIKLSDKEQNILKLSVGSASFNGIFEYNLEPKPIVKIPYQHHKVITVNTEILELREKGLIRIMEGSFGQPQGSVWYQLTSKGYCLVKRIR</sequence>
<keyword evidence="1" id="KW-0812">Transmembrane</keyword>
<evidence type="ECO:0000313" key="3">
    <source>
        <dbReference type="Proteomes" id="UP000321787"/>
    </source>
</evidence>
<evidence type="ECO:0000256" key="1">
    <source>
        <dbReference type="SAM" id="Phobius"/>
    </source>
</evidence>
<organism evidence="2 3">
    <name type="scientific">Aliivibrio fischeri</name>
    <name type="common">Vibrio fischeri</name>
    <dbReference type="NCBI Taxonomy" id="668"/>
    <lineage>
        <taxon>Bacteria</taxon>
        <taxon>Pseudomonadati</taxon>
        <taxon>Pseudomonadota</taxon>
        <taxon>Gammaproteobacteria</taxon>
        <taxon>Vibrionales</taxon>
        <taxon>Vibrionaceae</taxon>
        <taxon>Aliivibrio</taxon>
    </lineage>
</organism>
<dbReference type="AlphaFoldDB" id="A0A510UND7"/>
<comment type="caution">
    <text evidence="2">The sequence shown here is derived from an EMBL/GenBank/DDBJ whole genome shotgun (WGS) entry which is preliminary data.</text>
</comment>